<evidence type="ECO:0000313" key="1">
    <source>
        <dbReference type="EMBL" id="KYG70587.1"/>
    </source>
</evidence>
<proteinExistence type="predicted"/>
<sequence>MGALSVAPFFFSLIEDGNLFLEAELGAGASVGTPSGLGCRRGCASVRAIVAPAKADLRISTQLCFQK</sequence>
<evidence type="ECO:0000313" key="2">
    <source>
        <dbReference type="Proteomes" id="UP000075391"/>
    </source>
</evidence>
<dbReference type="EMBL" id="LUKF01000001">
    <property type="protein sequence ID" value="KYG70587.1"/>
    <property type="molecule type" value="Genomic_DNA"/>
</dbReference>
<comment type="caution">
    <text evidence="1">The sequence shown here is derived from an EMBL/GenBank/DDBJ whole genome shotgun (WGS) entry which is preliminary data.</text>
</comment>
<gene>
    <name evidence="1" type="ORF">AZI85_01210</name>
</gene>
<accession>A0A150WVM6</accession>
<name>A0A150WVM6_BDEBC</name>
<organism evidence="1 2">
    <name type="scientific">Bdellovibrio bacteriovorus</name>
    <dbReference type="NCBI Taxonomy" id="959"/>
    <lineage>
        <taxon>Bacteria</taxon>
        <taxon>Pseudomonadati</taxon>
        <taxon>Bdellovibrionota</taxon>
        <taxon>Bdellovibrionia</taxon>
        <taxon>Bdellovibrionales</taxon>
        <taxon>Pseudobdellovibrionaceae</taxon>
        <taxon>Bdellovibrio</taxon>
    </lineage>
</organism>
<dbReference type="AlphaFoldDB" id="A0A150WVM6"/>
<protein>
    <submittedName>
        <fullName evidence="1">Uncharacterized protein</fullName>
    </submittedName>
</protein>
<reference evidence="1 2" key="1">
    <citation type="submission" date="2016-03" db="EMBL/GenBank/DDBJ databases">
        <authorList>
            <person name="Ploux O."/>
        </authorList>
    </citation>
    <scope>NUCLEOTIDE SEQUENCE [LARGE SCALE GENOMIC DNA]</scope>
    <source>
        <strain evidence="1 2">BER2</strain>
    </source>
</reference>
<dbReference type="Proteomes" id="UP000075391">
    <property type="component" value="Unassembled WGS sequence"/>
</dbReference>